<feature type="transmembrane region" description="Helical" evidence="1">
    <location>
        <begin position="30"/>
        <end position="46"/>
    </location>
</feature>
<proteinExistence type="predicted"/>
<sequence>MSTRKLNVWLMFMSAIICGVLNHFLKEPNWALFTAIWVLYLIFYKEK</sequence>
<organism evidence="2">
    <name type="scientific">marine sediment metagenome</name>
    <dbReference type="NCBI Taxonomy" id="412755"/>
    <lineage>
        <taxon>unclassified sequences</taxon>
        <taxon>metagenomes</taxon>
        <taxon>ecological metagenomes</taxon>
    </lineage>
</organism>
<keyword evidence="1" id="KW-0472">Membrane</keyword>
<evidence type="ECO:0000256" key="1">
    <source>
        <dbReference type="SAM" id="Phobius"/>
    </source>
</evidence>
<accession>X0WB10</accession>
<keyword evidence="1" id="KW-1133">Transmembrane helix</keyword>
<gene>
    <name evidence="2" type="ORF">S01H1_50440</name>
</gene>
<protein>
    <submittedName>
        <fullName evidence="2">Uncharacterized protein</fullName>
    </submittedName>
</protein>
<reference evidence="2" key="1">
    <citation type="journal article" date="2014" name="Front. Microbiol.">
        <title>High frequency of phylogenetically diverse reductive dehalogenase-homologous genes in deep subseafloor sedimentary metagenomes.</title>
        <authorList>
            <person name="Kawai M."/>
            <person name="Futagami T."/>
            <person name="Toyoda A."/>
            <person name="Takaki Y."/>
            <person name="Nishi S."/>
            <person name="Hori S."/>
            <person name="Arai W."/>
            <person name="Tsubouchi T."/>
            <person name="Morono Y."/>
            <person name="Uchiyama I."/>
            <person name="Ito T."/>
            <person name="Fujiyama A."/>
            <person name="Inagaki F."/>
            <person name="Takami H."/>
        </authorList>
    </citation>
    <scope>NUCLEOTIDE SEQUENCE</scope>
    <source>
        <strain evidence="2">Expedition CK06-06</strain>
    </source>
</reference>
<comment type="caution">
    <text evidence="2">The sequence shown here is derived from an EMBL/GenBank/DDBJ whole genome shotgun (WGS) entry which is preliminary data.</text>
</comment>
<name>X0WB10_9ZZZZ</name>
<dbReference type="AlphaFoldDB" id="X0WB10"/>
<dbReference type="EMBL" id="BARS01032500">
    <property type="protein sequence ID" value="GAG28109.1"/>
    <property type="molecule type" value="Genomic_DNA"/>
</dbReference>
<evidence type="ECO:0000313" key="2">
    <source>
        <dbReference type="EMBL" id="GAG28109.1"/>
    </source>
</evidence>
<keyword evidence="1" id="KW-0812">Transmembrane</keyword>
<feature type="transmembrane region" description="Helical" evidence="1">
    <location>
        <begin position="7"/>
        <end position="24"/>
    </location>
</feature>